<dbReference type="InterPro" id="IPR011006">
    <property type="entry name" value="CheY-like_superfamily"/>
</dbReference>
<evidence type="ECO:0000256" key="5">
    <source>
        <dbReference type="ARBA" id="ARBA00023163"/>
    </source>
</evidence>
<dbReference type="SUPFAM" id="SSF55874">
    <property type="entry name" value="ATPase domain of HSP90 chaperone/DNA topoisomerase II/histidine kinase"/>
    <property type="match status" value="1"/>
</dbReference>
<dbReference type="CDD" id="cd00082">
    <property type="entry name" value="HisKA"/>
    <property type="match status" value="1"/>
</dbReference>
<feature type="domain" description="Histidine kinase" evidence="8">
    <location>
        <begin position="868"/>
        <end position="1083"/>
    </location>
</feature>
<dbReference type="Proteomes" id="UP000679725">
    <property type="component" value="Unassembled WGS sequence"/>
</dbReference>
<dbReference type="PROSITE" id="PS50109">
    <property type="entry name" value="HIS_KIN"/>
    <property type="match status" value="1"/>
</dbReference>
<keyword evidence="10" id="KW-0418">Kinase</keyword>
<dbReference type="InterPro" id="IPR004358">
    <property type="entry name" value="Sig_transdc_His_kin-like_C"/>
</dbReference>
<keyword evidence="10" id="KW-0808">Transferase</keyword>
<dbReference type="PANTHER" id="PTHR43547:SF2">
    <property type="entry name" value="HYBRID SIGNAL TRANSDUCTION HISTIDINE KINASE C"/>
    <property type="match status" value="1"/>
</dbReference>
<evidence type="ECO:0000259" key="7">
    <source>
        <dbReference type="PROSITE" id="PS01124"/>
    </source>
</evidence>
<dbReference type="GO" id="GO:0004673">
    <property type="term" value="F:protein histidine kinase activity"/>
    <property type="evidence" value="ECO:0007669"/>
    <property type="project" value="UniProtKB-EC"/>
</dbReference>
<dbReference type="InterPro" id="IPR015943">
    <property type="entry name" value="WD40/YVTN_repeat-like_dom_sf"/>
</dbReference>
<dbReference type="InterPro" id="IPR009057">
    <property type="entry name" value="Homeodomain-like_sf"/>
</dbReference>
<dbReference type="SMART" id="SM00388">
    <property type="entry name" value="HisKA"/>
    <property type="match status" value="1"/>
</dbReference>
<dbReference type="InterPro" id="IPR003594">
    <property type="entry name" value="HATPase_dom"/>
</dbReference>
<dbReference type="PROSITE" id="PS01124">
    <property type="entry name" value="HTH_ARAC_FAMILY_2"/>
    <property type="match status" value="1"/>
</dbReference>
<accession>A0ABN7R618</accession>
<evidence type="ECO:0000256" key="1">
    <source>
        <dbReference type="ARBA" id="ARBA00000085"/>
    </source>
</evidence>
<dbReference type="Gene3D" id="2.60.40.10">
    <property type="entry name" value="Immunoglobulins"/>
    <property type="match status" value="1"/>
</dbReference>
<dbReference type="InterPro" id="IPR011110">
    <property type="entry name" value="Reg_prop"/>
</dbReference>
<gene>
    <name evidence="10" type="primary">rcsC_6</name>
    <name evidence="10" type="ORF">DYBT9623_00480</name>
</gene>
<keyword evidence="4" id="KW-0805">Transcription regulation</keyword>
<dbReference type="Gene3D" id="1.10.10.60">
    <property type="entry name" value="Homeodomain-like"/>
    <property type="match status" value="1"/>
</dbReference>
<dbReference type="RefSeq" id="WP_229254487.1">
    <property type="nucleotide sequence ID" value="NZ_CAJRAU010000001.1"/>
</dbReference>
<name>A0ABN7R618_9BACT</name>
<dbReference type="SMART" id="SM00387">
    <property type="entry name" value="HATPase_c"/>
    <property type="match status" value="1"/>
</dbReference>
<dbReference type="InterPro" id="IPR018060">
    <property type="entry name" value="HTH_AraC"/>
</dbReference>
<dbReference type="Pfam" id="PF07494">
    <property type="entry name" value="Reg_prop"/>
    <property type="match status" value="2"/>
</dbReference>
<dbReference type="InterPro" id="IPR001789">
    <property type="entry name" value="Sig_transdc_resp-reg_receiver"/>
</dbReference>
<dbReference type="Pfam" id="PF07495">
    <property type="entry name" value="Y_Y_Y"/>
    <property type="match status" value="1"/>
</dbReference>
<dbReference type="SUPFAM" id="SSF46689">
    <property type="entry name" value="Homeodomain-like"/>
    <property type="match status" value="1"/>
</dbReference>
<dbReference type="SUPFAM" id="SSF101898">
    <property type="entry name" value="NHL repeat"/>
    <property type="match status" value="1"/>
</dbReference>
<evidence type="ECO:0000256" key="6">
    <source>
        <dbReference type="PROSITE-ProRule" id="PRU00169"/>
    </source>
</evidence>
<comment type="catalytic activity">
    <reaction evidence="1">
        <text>ATP + protein L-histidine = ADP + protein N-phospho-L-histidine.</text>
        <dbReference type="EC" id="2.7.13.3"/>
    </reaction>
</comment>
<feature type="modified residue" description="4-aspartylphosphate" evidence="6">
    <location>
        <position position="1182"/>
    </location>
</feature>
<dbReference type="InterPro" id="IPR011123">
    <property type="entry name" value="Y_Y_Y"/>
</dbReference>
<dbReference type="Gene3D" id="2.130.10.10">
    <property type="entry name" value="YVTN repeat-like/Quinoprotein amine dehydrogenase"/>
    <property type="match status" value="2"/>
</dbReference>
<evidence type="ECO:0000256" key="2">
    <source>
        <dbReference type="ARBA" id="ARBA00012438"/>
    </source>
</evidence>
<dbReference type="SUPFAM" id="SSF47384">
    <property type="entry name" value="Homodimeric domain of signal transducing histidine kinase"/>
    <property type="match status" value="1"/>
</dbReference>
<dbReference type="SUPFAM" id="SSF63829">
    <property type="entry name" value="Calcium-dependent phosphotriesterase"/>
    <property type="match status" value="2"/>
</dbReference>
<dbReference type="SUPFAM" id="SSF52172">
    <property type="entry name" value="CheY-like"/>
    <property type="match status" value="1"/>
</dbReference>
<organism evidence="10 11">
    <name type="scientific">Dyadobacter linearis</name>
    <dbReference type="NCBI Taxonomy" id="2823330"/>
    <lineage>
        <taxon>Bacteria</taxon>
        <taxon>Pseudomonadati</taxon>
        <taxon>Bacteroidota</taxon>
        <taxon>Cytophagia</taxon>
        <taxon>Cytophagales</taxon>
        <taxon>Spirosomataceae</taxon>
        <taxon>Dyadobacter</taxon>
    </lineage>
</organism>
<dbReference type="InterPro" id="IPR036097">
    <property type="entry name" value="HisK_dim/P_sf"/>
</dbReference>
<keyword evidence="11" id="KW-1185">Reference proteome</keyword>
<dbReference type="InterPro" id="IPR005467">
    <property type="entry name" value="His_kinase_dom"/>
</dbReference>
<evidence type="ECO:0000313" key="10">
    <source>
        <dbReference type="EMBL" id="CAG5067757.1"/>
    </source>
</evidence>
<dbReference type="InterPro" id="IPR003661">
    <property type="entry name" value="HisK_dim/P_dom"/>
</dbReference>
<dbReference type="CDD" id="cd00075">
    <property type="entry name" value="HATPase"/>
    <property type="match status" value="1"/>
</dbReference>
<sequence>MCERIGLRGFWLLWMRAGILFLLLTCHIVRAAETGRILRYSLKEGLSFGIVNSIVQDTTGLMWFGTGDGLNRFDGTSFKVFKHDPNDPQSISGNYIKAVFRDRDGGIWTTSRNGINEYLAEKEAFRRHAPRPAKNGLPSDVSDIAQARDGNLWLSLNGAGIALFNKKTAQFTYYNQSTLLDLRTNSILNTFEDSHGLLWLGSREAGVDVFQVGRNRRLTKARIDLSSIPKTRINQIFEDHLHNVWIASASGLIVYTRSDGKFYNLRIPNLRQSEIYLSLRENRQQKLLIGVQDGGIYSIDLAKFKGRNPAEFTFDKVANAQNQGITQRSVQAIYVDRDANTWLGTYGEGIYLISSIAEKFRNFEKKIRDYRAESYLRYYGMCVDENGDLWLGSDGDGIYKTKNTGEPIKHYAVDGKPGSLTDGAIIAALRDRDNNLWFGSYSKGLFLYNRETDSFKNYSNRSNDPQSLGRNDVRVIFEDSKRNIWIGTNGGGLARFDRKTEKFKNYIPSNSSINSNDVRAIAEDQKGNLWIGTYGGGLNYLDVASGQFTSFFNDPKKPDFLSNHIVFSLLFDAKQRLWIGSEGNGLLMYDTVKKTTRRYHEKNGLPNDVINAILAETPDKIWLSTNEGISSIDLIHNKIENYDQSNGLQAGQFNPNSALYDPKTGIMCFGGTEGWSLFYPKLIKPSPYRPKVMITGLQLFDTNVEVGAEIDGNTILSRSLADQNKIVLQPKQSVFSIQYTSLNYSFPERNSFAYKLEGLDERWNYVENERSATYRYLPAGTYHFKVKAANQDGIWFENAAELEIRILPPWYQTWWAYLLYIAAIVGLIYSYQLYKLRQAKLKYEIQLAHVETQKEKELNEKKLQFFTNVSHEFRTPLTLIINPVRALLKDQTRQSEGNLEIVYRNAKRLLSLVDQLLLFRKADLKADKLKLATYNLRELAFEVFQCFIHQAEEKHITYEFLCKNEELLLNCDREKLEIALFNLVSNALKFTPHNGKVSLELIDNEGEVQILVRDSGPGIPPEASEQIFKVFHQFKSGRSASKGGFGIGLFLTKTFIESHFGELTYESVLDKGTVFNIKLPKNHPQLVPEFESENVTSGSSVFLEELSGNYTVPAPAVKSRQQIVVDELSSGEKTMLIVDDDADIRQYIGQIFKDNFKLLQADNAEEGIVLARKHIPDIIICDVMMSGMSGIEMCRLIKSDLSVSHIPVILLTASTSQQVRLQGIEGGADDYISKPFDQELLVARVAAILKNRNDLQRYFYNEITLQANDFKISSEYKDFLKNCIQIVESHLTDPGFTIKVLAAEIGMSHSTLYNRIKSISGQSTNSFIRFIRLRRAAQILITTDITISEVAYQVGINDIKYFRENFYKLFGMKPSEYVKKFRRPFHENFQVDKGIFQNKLDN</sequence>
<feature type="domain" description="Response regulatory" evidence="9">
    <location>
        <begin position="1134"/>
        <end position="1249"/>
    </location>
</feature>
<dbReference type="EC" id="2.7.13.3" evidence="2"/>
<evidence type="ECO:0000259" key="9">
    <source>
        <dbReference type="PROSITE" id="PS50110"/>
    </source>
</evidence>
<reference evidence="10 11" key="1">
    <citation type="submission" date="2021-04" db="EMBL/GenBank/DDBJ databases">
        <authorList>
            <person name="Rodrigo-Torres L."/>
            <person name="Arahal R. D."/>
            <person name="Lucena T."/>
        </authorList>
    </citation>
    <scope>NUCLEOTIDE SEQUENCE [LARGE SCALE GENOMIC DNA]</scope>
    <source>
        <strain evidence="10 11">CECT 9623</strain>
    </source>
</reference>
<comment type="caution">
    <text evidence="10">The sequence shown here is derived from an EMBL/GenBank/DDBJ whole genome shotgun (WGS) entry which is preliminary data.</text>
</comment>
<dbReference type="PRINTS" id="PR00344">
    <property type="entry name" value="BCTRLSENSOR"/>
</dbReference>
<feature type="domain" description="HTH araC/xylS-type" evidence="7">
    <location>
        <begin position="1281"/>
        <end position="1380"/>
    </location>
</feature>
<evidence type="ECO:0000259" key="8">
    <source>
        <dbReference type="PROSITE" id="PS50109"/>
    </source>
</evidence>
<dbReference type="Gene3D" id="3.40.50.2300">
    <property type="match status" value="1"/>
</dbReference>
<keyword evidence="5" id="KW-0804">Transcription</keyword>
<dbReference type="EMBL" id="CAJRAU010000001">
    <property type="protein sequence ID" value="CAG5067757.1"/>
    <property type="molecule type" value="Genomic_DNA"/>
</dbReference>
<dbReference type="Pfam" id="PF00072">
    <property type="entry name" value="Response_reg"/>
    <property type="match status" value="1"/>
</dbReference>
<dbReference type="Gene3D" id="3.30.565.10">
    <property type="entry name" value="Histidine kinase-like ATPase, C-terminal domain"/>
    <property type="match status" value="1"/>
</dbReference>
<evidence type="ECO:0000256" key="4">
    <source>
        <dbReference type="ARBA" id="ARBA00023015"/>
    </source>
</evidence>
<dbReference type="PANTHER" id="PTHR43547">
    <property type="entry name" value="TWO-COMPONENT HISTIDINE KINASE"/>
    <property type="match status" value="1"/>
</dbReference>
<dbReference type="Pfam" id="PF02518">
    <property type="entry name" value="HATPase_c"/>
    <property type="match status" value="1"/>
</dbReference>
<keyword evidence="3 6" id="KW-0597">Phosphoprotein</keyword>
<protein>
    <recommendedName>
        <fullName evidence="2">histidine kinase</fullName>
        <ecNumber evidence="2">2.7.13.3</ecNumber>
    </recommendedName>
</protein>
<evidence type="ECO:0000256" key="3">
    <source>
        <dbReference type="ARBA" id="ARBA00022553"/>
    </source>
</evidence>
<evidence type="ECO:0000313" key="11">
    <source>
        <dbReference type="Proteomes" id="UP000679725"/>
    </source>
</evidence>
<dbReference type="PROSITE" id="PS50110">
    <property type="entry name" value="RESPONSE_REGULATORY"/>
    <property type="match status" value="1"/>
</dbReference>
<dbReference type="Pfam" id="PF00512">
    <property type="entry name" value="HisKA"/>
    <property type="match status" value="1"/>
</dbReference>
<dbReference type="Gene3D" id="1.10.287.130">
    <property type="match status" value="1"/>
</dbReference>
<dbReference type="SMART" id="SM00448">
    <property type="entry name" value="REC"/>
    <property type="match status" value="1"/>
</dbReference>
<proteinExistence type="predicted"/>
<dbReference type="Pfam" id="PF12833">
    <property type="entry name" value="HTH_18"/>
    <property type="match status" value="1"/>
</dbReference>
<dbReference type="InterPro" id="IPR013783">
    <property type="entry name" value="Ig-like_fold"/>
</dbReference>
<dbReference type="InterPro" id="IPR036890">
    <property type="entry name" value="HATPase_C_sf"/>
</dbReference>
<dbReference type="SMART" id="SM00342">
    <property type="entry name" value="HTH_ARAC"/>
    <property type="match status" value="1"/>
</dbReference>